<evidence type="ECO:0000256" key="1">
    <source>
        <dbReference type="ARBA" id="ARBA00022448"/>
    </source>
</evidence>
<evidence type="ECO:0000259" key="4">
    <source>
        <dbReference type="PROSITE" id="PS50893"/>
    </source>
</evidence>
<evidence type="ECO:0000256" key="2">
    <source>
        <dbReference type="ARBA" id="ARBA00022741"/>
    </source>
</evidence>
<dbReference type="Pfam" id="PF00005">
    <property type="entry name" value="ABC_tran"/>
    <property type="match status" value="1"/>
</dbReference>
<dbReference type="RefSeq" id="WP_191175423.1">
    <property type="nucleotide sequence ID" value="NZ_JACWMW010000002.1"/>
</dbReference>
<dbReference type="Gene3D" id="3.40.50.300">
    <property type="entry name" value="P-loop containing nucleotide triphosphate hydrolases"/>
    <property type="match status" value="1"/>
</dbReference>
<keyword evidence="2" id="KW-0547">Nucleotide-binding</keyword>
<evidence type="ECO:0000313" key="6">
    <source>
        <dbReference type="Proteomes" id="UP000618754"/>
    </source>
</evidence>
<keyword evidence="6" id="KW-1185">Reference proteome</keyword>
<dbReference type="GO" id="GO:0005524">
    <property type="term" value="F:ATP binding"/>
    <property type="evidence" value="ECO:0007669"/>
    <property type="project" value="UniProtKB-KW"/>
</dbReference>
<dbReference type="SUPFAM" id="SSF52540">
    <property type="entry name" value="P-loop containing nucleoside triphosphate hydrolases"/>
    <property type="match status" value="1"/>
</dbReference>
<dbReference type="PANTHER" id="PTHR42939">
    <property type="entry name" value="ABC TRANSPORTER ATP-BINDING PROTEIN ALBC-RELATED"/>
    <property type="match status" value="1"/>
</dbReference>
<sequence>MNITLQNIGRRFNREWIFRGIDYTFENACKYAVLGANGSGKSTLLQVLNGSLVPSVGMLKYNDAGKEIEAAGIFNHLSLAAPYLEVIEEFSLNEMIDFHFKFKQFKNGMDKNAVADILNLEGSRNKLIKYFSSGMKQRLKLALAFCADTPMLMLDEPTSNLDTQGIDWYLGLVEKFSENRLTIVCSNQEHEYSFCNNRLSIADYK</sequence>
<protein>
    <submittedName>
        <fullName evidence="5">ATP-binding cassette domain-containing protein</fullName>
    </submittedName>
</protein>
<gene>
    <name evidence="5" type="ORF">IDJ75_09725</name>
</gene>
<dbReference type="EMBL" id="JACWMW010000002">
    <property type="protein sequence ID" value="MBD1385554.1"/>
    <property type="molecule type" value="Genomic_DNA"/>
</dbReference>
<dbReference type="InterPro" id="IPR051782">
    <property type="entry name" value="ABC_Transporter_VariousFunc"/>
</dbReference>
<dbReference type="InterPro" id="IPR017871">
    <property type="entry name" value="ABC_transporter-like_CS"/>
</dbReference>
<dbReference type="InterPro" id="IPR003439">
    <property type="entry name" value="ABC_transporter-like_ATP-bd"/>
</dbReference>
<keyword evidence="1" id="KW-0813">Transport</keyword>
<accession>A0ABR7X4P7</accession>
<evidence type="ECO:0000313" key="5">
    <source>
        <dbReference type="EMBL" id="MBD1385554.1"/>
    </source>
</evidence>
<comment type="caution">
    <text evidence="5">The sequence shown here is derived from an EMBL/GenBank/DDBJ whole genome shotgun (WGS) entry which is preliminary data.</text>
</comment>
<keyword evidence="3 5" id="KW-0067">ATP-binding</keyword>
<dbReference type="InterPro" id="IPR027417">
    <property type="entry name" value="P-loop_NTPase"/>
</dbReference>
<dbReference type="PROSITE" id="PS00211">
    <property type="entry name" value="ABC_TRANSPORTER_1"/>
    <property type="match status" value="1"/>
</dbReference>
<name>A0ABR7X4P7_9SPHI</name>
<proteinExistence type="predicted"/>
<dbReference type="PANTHER" id="PTHR42939:SF1">
    <property type="entry name" value="ABC TRANSPORTER ATP-BINDING PROTEIN ALBC-RELATED"/>
    <property type="match status" value="1"/>
</dbReference>
<dbReference type="Proteomes" id="UP000618754">
    <property type="component" value="Unassembled WGS sequence"/>
</dbReference>
<organism evidence="5 6">
    <name type="scientific">Mucilaginibacter rigui</name>
    <dbReference type="NCBI Taxonomy" id="534635"/>
    <lineage>
        <taxon>Bacteria</taxon>
        <taxon>Pseudomonadati</taxon>
        <taxon>Bacteroidota</taxon>
        <taxon>Sphingobacteriia</taxon>
        <taxon>Sphingobacteriales</taxon>
        <taxon>Sphingobacteriaceae</taxon>
        <taxon>Mucilaginibacter</taxon>
    </lineage>
</organism>
<dbReference type="PROSITE" id="PS50893">
    <property type="entry name" value="ABC_TRANSPORTER_2"/>
    <property type="match status" value="1"/>
</dbReference>
<feature type="domain" description="ABC transporter" evidence="4">
    <location>
        <begin position="3"/>
        <end position="204"/>
    </location>
</feature>
<evidence type="ECO:0000256" key="3">
    <source>
        <dbReference type="ARBA" id="ARBA00022840"/>
    </source>
</evidence>
<reference evidence="5 6" key="1">
    <citation type="submission" date="2020-09" db="EMBL/GenBank/DDBJ databases">
        <title>Novel species of Mucilaginibacter isolated from a glacier on the Tibetan Plateau.</title>
        <authorList>
            <person name="Liu Q."/>
            <person name="Xin Y.-H."/>
        </authorList>
    </citation>
    <scope>NUCLEOTIDE SEQUENCE [LARGE SCALE GENOMIC DNA]</scope>
    <source>
        <strain evidence="5 6">CGMCC 1.13878</strain>
    </source>
</reference>